<comment type="subcellular location">
    <subcellularLocation>
        <location evidence="7">Endoplasmic reticulum membrane</location>
        <topology evidence="7">Single-pass membrane protein</topology>
    </subcellularLocation>
</comment>
<keyword evidence="7" id="KW-0328">Glycosyltransferase</keyword>
<comment type="similarity">
    <text evidence="7">Belongs to the glycosyltransferase group 1 family.</text>
</comment>
<keyword evidence="2 7" id="KW-0808">Transferase</keyword>
<protein>
    <recommendedName>
        <fullName evidence="7">Alpha-1,3/1,6-mannosyltransferase ALG2</fullName>
        <ecNumber evidence="7">2.4.1.132</ecNumber>
        <ecNumber evidence="7">2.4.1.257</ecNumber>
    </recommendedName>
    <alternativeName>
        <fullName evidence="7">GDP-Man:Man(1)GlcNAc(2)-PP-Dol alpha-1,3-mannosyltransferase</fullName>
    </alternativeName>
</protein>
<evidence type="ECO:0000256" key="7">
    <source>
        <dbReference type="RuleBase" id="RU367136"/>
    </source>
</evidence>
<dbReference type="EMBL" id="UZAM01016007">
    <property type="protein sequence ID" value="VDP41420.1"/>
    <property type="molecule type" value="Genomic_DNA"/>
</dbReference>
<evidence type="ECO:0000256" key="6">
    <source>
        <dbReference type="ARBA" id="ARBA00023136"/>
    </source>
</evidence>
<comment type="pathway">
    <text evidence="1 7">Protein modification; protein glycosylation.</text>
</comment>
<evidence type="ECO:0000256" key="4">
    <source>
        <dbReference type="ARBA" id="ARBA00022824"/>
    </source>
</evidence>
<accession>A0A183J6V4</accession>
<keyword evidence="6" id="KW-0472">Membrane</keyword>
<dbReference type="AlphaFoldDB" id="A0A183J6V4"/>
<dbReference type="GO" id="GO:0004378">
    <property type="term" value="F:GDP-Man:Man(1)GlcNAc(2)-PP-Dol alpha-1,3-mannosyltransferase activity"/>
    <property type="evidence" value="ECO:0007669"/>
    <property type="project" value="UniProtKB-UniRule"/>
</dbReference>
<keyword evidence="10" id="KW-1185">Reference proteome</keyword>
<evidence type="ECO:0000256" key="5">
    <source>
        <dbReference type="ARBA" id="ARBA00022989"/>
    </source>
</evidence>
<reference evidence="11" key="1">
    <citation type="submission" date="2016-06" db="UniProtKB">
        <authorList>
            <consortium name="WormBaseParasite"/>
        </authorList>
    </citation>
    <scope>IDENTIFICATION</scope>
</reference>
<dbReference type="Gene3D" id="3.40.50.2000">
    <property type="entry name" value="Glycogen Phosphorylase B"/>
    <property type="match status" value="1"/>
</dbReference>
<feature type="domain" description="Glycosyltransferase subfamily 4-like N-terminal" evidence="8">
    <location>
        <begin position="17"/>
        <end position="175"/>
    </location>
</feature>
<evidence type="ECO:0000256" key="1">
    <source>
        <dbReference type="ARBA" id="ARBA00004922"/>
    </source>
</evidence>
<comment type="catalytic activity">
    <reaction evidence="7">
        <text>a beta-D-Man-(1-&gt;4)-beta-D-GlcNAc-(1-&gt;4)-alpha-D-GlcNAc-diphospho-di-trans,poly-cis-dolichol + GDP-alpha-D-mannose = an alpha-D-Man-(1-&gt;3)-beta-D-Man-(1-&gt;4)-beta-D-GlcNAc-(1-&gt;4)-alpha-D-GlcNAc-diphospho-di-trans,poly-cis-dolichol + GDP + H(+)</text>
        <dbReference type="Rhea" id="RHEA:29515"/>
        <dbReference type="Rhea" id="RHEA-COMP:19511"/>
        <dbReference type="Rhea" id="RHEA-COMP:19513"/>
        <dbReference type="ChEBI" id="CHEBI:15378"/>
        <dbReference type="ChEBI" id="CHEBI:57527"/>
        <dbReference type="ChEBI" id="CHEBI:58189"/>
        <dbReference type="ChEBI" id="CHEBI:58472"/>
        <dbReference type="ChEBI" id="CHEBI:132510"/>
        <dbReference type="EC" id="2.4.1.132"/>
    </reaction>
    <physiologicalReaction direction="left-to-right" evidence="7">
        <dbReference type="Rhea" id="RHEA:29516"/>
    </physiologicalReaction>
</comment>
<keyword evidence="4" id="KW-0256">Endoplasmic reticulum</keyword>
<dbReference type="InterPro" id="IPR028098">
    <property type="entry name" value="Glyco_trans_4-like_N"/>
</dbReference>
<dbReference type="Proteomes" id="UP000270296">
    <property type="component" value="Unassembled WGS sequence"/>
</dbReference>
<name>A0A183J6V4_9BILA</name>
<comment type="catalytic activity">
    <reaction evidence="7">
        <text>an alpha-D-Man-(1-&gt;3)-beta-D-Man-(1-&gt;4)-beta-D-GlcNAc-(1-&gt;4)-alpha-D-GlcNAc-diphospho-di-trans,poly-cis-dolichol + GDP-alpha-D-mannose = an alpha-D-Man-(1-&gt;3)-[alpha-D-Man-(1-&gt;6)]-beta-D-Man-(1-&gt;4)-beta-D-GlcNAc-(1-&gt;4)-alpha-D-GlcNAc-diphospho-di-trans,poly-cis-dolichol + GDP + H(+)</text>
        <dbReference type="Rhea" id="RHEA:29519"/>
        <dbReference type="Rhea" id="RHEA-COMP:19513"/>
        <dbReference type="Rhea" id="RHEA-COMP:19515"/>
        <dbReference type="ChEBI" id="CHEBI:15378"/>
        <dbReference type="ChEBI" id="CHEBI:57527"/>
        <dbReference type="ChEBI" id="CHEBI:58189"/>
        <dbReference type="ChEBI" id="CHEBI:132510"/>
        <dbReference type="ChEBI" id="CHEBI:132511"/>
        <dbReference type="EC" id="2.4.1.257"/>
    </reaction>
    <physiologicalReaction direction="left-to-right" evidence="7">
        <dbReference type="Rhea" id="RHEA:29520"/>
    </physiologicalReaction>
</comment>
<evidence type="ECO:0000313" key="10">
    <source>
        <dbReference type="Proteomes" id="UP000270296"/>
    </source>
</evidence>
<evidence type="ECO:0000259" key="8">
    <source>
        <dbReference type="Pfam" id="PF13439"/>
    </source>
</evidence>
<dbReference type="GO" id="GO:0102704">
    <property type="term" value="F:GDP-Man:Man(2)GlcNAc(2)-PP-Dol alpha-1,6-mannosyltransferase activity"/>
    <property type="evidence" value="ECO:0007669"/>
    <property type="project" value="UniProtKB-UniRule"/>
</dbReference>
<dbReference type="PANTHER" id="PTHR45918:SF1">
    <property type="entry name" value="ALPHA-1,3_1,6-MANNOSYLTRANSFERASE ALG2"/>
    <property type="match status" value="1"/>
</dbReference>
<evidence type="ECO:0000256" key="3">
    <source>
        <dbReference type="ARBA" id="ARBA00022692"/>
    </source>
</evidence>
<keyword evidence="5" id="KW-1133">Transmembrane helix</keyword>
<dbReference type="WBParaSite" id="SBAD_0001198901-mRNA-1">
    <property type="protein sequence ID" value="SBAD_0001198901-mRNA-1"/>
    <property type="gene ID" value="SBAD_0001198901"/>
</dbReference>
<sequence>MDKRKWKVSFLHPDLGIGGAERFVVDAAKVLKRSGHDVQFFTCHHDPTHCFPETVDGQLPVIVVGDWLPTSLFGRCRALCTYIRMLWLTVYFIVCARPSCDLVFLDQVSVGIPLLRLKKGCKVIFYCHFPDQRLTSRSSLLKSIYRFPIDWLEEWSTGLADQVLVNSHFTGNTIAYGLQVESAVGLYGHVMTISQERLAKPAILAKPQRIGPRARAWL</sequence>
<dbReference type="Pfam" id="PF13439">
    <property type="entry name" value="Glyco_transf_4"/>
    <property type="match status" value="1"/>
</dbReference>
<evidence type="ECO:0000313" key="11">
    <source>
        <dbReference type="WBParaSite" id="SBAD_0001198901-mRNA-1"/>
    </source>
</evidence>
<dbReference type="GO" id="GO:0005789">
    <property type="term" value="C:endoplasmic reticulum membrane"/>
    <property type="evidence" value="ECO:0007669"/>
    <property type="project" value="UniProtKB-SubCell"/>
</dbReference>
<dbReference type="EC" id="2.4.1.132" evidence="7"/>
<gene>
    <name evidence="9" type="ORF">SBAD_LOCUS11602</name>
</gene>
<dbReference type="OrthoDB" id="448893at2759"/>
<dbReference type="SUPFAM" id="SSF53756">
    <property type="entry name" value="UDP-Glycosyltransferase/glycogen phosphorylase"/>
    <property type="match status" value="1"/>
</dbReference>
<comment type="function">
    <text evidence="7">Mannosylates Man(2)GlcNAc(2)-dolichol diphosphate and Man(1)GlcNAc(2)-dolichol diphosphate to form Man(3)GlcNAc(2)-dolichol diphosphate.</text>
</comment>
<dbReference type="EC" id="2.4.1.257" evidence="7"/>
<evidence type="ECO:0000256" key="2">
    <source>
        <dbReference type="ARBA" id="ARBA00022679"/>
    </source>
</evidence>
<evidence type="ECO:0000313" key="9">
    <source>
        <dbReference type="EMBL" id="VDP41420.1"/>
    </source>
</evidence>
<dbReference type="UniPathway" id="UPA00378"/>
<dbReference type="InterPro" id="IPR027054">
    <property type="entry name" value="ALG2"/>
</dbReference>
<proteinExistence type="inferred from homology"/>
<dbReference type="PANTHER" id="PTHR45918">
    <property type="entry name" value="ALPHA-1,3/1,6-MANNOSYLTRANSFERASE ALG2"/>
    <property type="match status" value="1"/>
</dbReference>
<reference evidence="9 10" key="2">
    <citation type="submission" date="2018-11" db="EMBL/GenBank/DDBJ databases">
        <authorList>
            <consortium name="Pathogen Informatics"/>
        </authorList>
    </citation>
    <scope>NUCLEOTIDE SEQUENCE [LARGE SCALE GENOMIC DNA]</scope>
</reference>
<organism evidence="11">
    <name type="scientific">Soboliphyme baturini</name>
    <dbReference type="NCBI Taxonomy" id="241478"/>
    <lineage>
        <taxon>Eukaryota</taxon>
        <taxon>Metazoa</taxon>
        <taxon>Ecdysozoa</taxon>
        <taxon>Nematoda</taxon>
        <taxon>Enoplea</taxon>
        <taxon>Dorylaimia</taxon>
        <taxon>Dioctophymatida</taxon>
        <taxon>Dioctophymatoidea</taxon>
        <taxon>Soboliphymatidae</taxon>
        <taxon>Soboliphyme</taxon>
    </lineage>
</organism>
<keyword evidence="3" id="KW-0812">Transmembrane</keyword>